<dbReference type="AlphaFoldDB" id="A0A9K3NCP0"/>
<sequence length="141" mass="17019">MLQEEHDIVIDKLHRVEEKREEAEARAWEMEKHVYTQRYSHCCISWVFNNFHYTHNYVHLQNLYHIGHFSRRKSIFRGQIAEYVIKFDLRACHHFFMYTYIPGPSNISICMYGCGNCKSQLWEQQAYENEESISRSYQGAS</sequence>
<evidence type="ECO:0000313" key="2">
    <source>
        <dbReference type="EMBL" id="KAF5794633.1"/>
    </source>
</evidence>
<organism evidence="2 3">
    <name type="scientific">Helianthus annuus</name>
    <name type="common">Common sunflower</name>
    <dbReference type="NCBI Taxonomy" id="4232"/>
    <lineage>
        <taxon>Eukaryota</taxon>
        <taxon>Viridiplantae</taxon>
        <taxon>Streptophyta</taxon>
        <taxon>Embryophyta</taxon>
        <taxon>Tracheophyta</taxon>
        <taxon>Spermatophyta</taxon>
        <taxon>Magnoliopsida</taxon>
        <taxon>eudicotyledons</taxon>
        <taxon>Gunneridae</taxon>
        <taxon>Pentapetalae</taxon>
        <taxon>asterids</taxon>
        <taxon>campanulids</taxon>
        <taxon>Asterales</taxon>
        <taxon>Asteraceae</taxon>
        <taxon>Asteroideae</taxon>
        <taxon>Heliantheae alliance</taxon>
        <taxon>Heliantheae</taxon>
        <taxon>Helianthus</taxon>
    </lineage>
</organism>
<proteinExistence type="predicted"/>
<dbReference type="Proteomes" id="UP000215914">
    <property type="component" value="Unassembled WGS sequence"/>
</dbReference>
<evidence type="ECO:0000256" key="1">
    <source>
        <dbReference type="SAM" id="Coils"/>
    </source>
</evidence>
<evidence type="ECO:0000313" key="3">
    <source>
        <dbReference type="Proteomes" id="UP000215914"/>
    </source>
</evidence>
<reference evidence="2" key="2">
    <citation type="submission" date="2020-06" db="EMBL/GenBank/DDBJ databases">
        <title>Helianthus annuus Genome sequencing and assembly Release 2.</title>
        <authorList>
            <person name="Gouzy J."/>
            <person name="Langlade N."/>
            <person name="Munos S."/>
        </authorList>
    </citation>
    <scope>NUCLEOTIDE SEQUENCE</scope>
    <source>
        <tissue evidence="2">Leaves</tissue>
    </source>
</reference>
<dbReference type="Gramene" id="mRNA:HanXRQr2_Chr08g0330291">
    <property type="protein sequence ID" value="mRNA:HanXRQr2_Chr08g0330291"/>
    <property type="gene ID" value="HanXRQr2_Chr08g0330291"/>
</dbReference>
<gene>
    <name evidence="2" type="ORF">HanXRQr2_Chr08g0330291</name>
</gene>
<protein>
    <submittedName>
        <fullName evidence="2">Uncharacterized protein</fullName>
    </submittedName>
</protein>
<feature type="coiled-coil region" evidence="1">
    <location>
        <begin position="6"/>
        <end position="33"/>
    </location>
</feature>
<accession>A0A9K3NCP0</accession>
<keyword evidence="3" id="KW-1185">Reference proteome</keyword>
<reference evidence="2" key="1">
    <citation type="journal article" date="2017" name="Nature">
        <title>The sunflower genome provides insights into oil metabolism, flowering and Asterid evolution.</title>
        <authorList>
            <person name="Badouin H."/>
            <person name="Gouzy J."/>
            <person name="Grassa C.J."/>
            <person name="Murat F."/>
            <person name="Staton S.E."/>
            <person name="Cottret L."/>
            <person name="Lelandais-Briere C."/>
            <person name="Owens G.L."/>
            <person name="Carrere S."/>
            <person name="Mayjonade B."/>
            <person name="Legrand L."/>
            <person name="Gill N."/>
            <person name="Kane N.C."/>
            <person name="Bowers J.E."/>
            <person name="Hubner S."/>
            <person name="Bellec A."/>
            <person name="Berard A."/>
            <person name="Berges H."/>
            <person name="Blanchet N."/>
            <person name="Boniface M.C."/>
            <person name="Brunel D."/>
            <person name="Catrice O."/>
            <person name="Chaidir N."/>
            <person name="Claudel C."/>
            <person name="Donnadieu C."/>
            <person name="Faraut T."/>
            <person name="Fievet G."/>
            <person name="Helmstetter N."/>
            <person name="King M."/>
            <person name="Knapp S.J."/>
            <person name="Lai Z."/>
            <person name="Le Paslier M.C."/>
            <person name="Lippi Y."/>
            <person name="Lorenzon L."/>
            <person name="Mandel J.R."/>
            <person name="Marage G."/>
            <person name="Marchand G."/>
            <person name="Marquand E."/>
            <person name="Bret-Mestries E."/>
            <person name="Morien E."/>
            <person name="Nambeesan S."/>
            <person name="Nguyen T."/>
            <person name="Pegot-Espagnet P."/>
            <person name="Pouilly N."/>
            <person name="Raftis F."/>
            <person name="Sallet E."/>
            <person name="Schiex T."/>
            <person name="Thomas J."/>
            <person name="Vandecasteele C."/>
            <person name="Vares D."/>
            <person name="Vear F."/>
            <person name="Vautrin S."/>
            <person name="Crespi M."/>
            <person name="Mangin B."/>
            <person name="Burke J.M."/>
            <person name="Salse J."/>
            <person name="Munos S."/>
            <person name="Vincourt P."/>
            <person name="Rieseberg L.H."/>
            <person name="Langlade N.B."/>
        </authorList>
    </citation>
    <scope>NUCLEOTIDE SEQUENCE</scope>
    <source>
        <tissue evidence="2">Leaves</tissue>
    </source>
</reference>
<dbReference type="EMBL" id="MNCJ02000323">
    <property type="protein sequence ID" value="KAF5794633.1"/>
    <property type="molecule type" value="Genomic_DNA"/>
</dbReference>
<comment type="caution">
    <text evidence="2">The sequence shown here is derived from an EMBL/GenBank/DDBJ whole genome shotgun (WGS) entry which is preliminary data.</text>
</comment>
<keyword evidence="1" id="KW-0175">Coiled coil</keyword>
<name>A0A9K3NCP0_HELAN</name>